<name>A0A842HJG0_9BURK</name>
<comment type="caution">
    <text evidence="3">The sequence shown here is derived from an EMBL/GenBank/DDBJ whole genome shotgun (WGS) entry which is preliminary data.</text>
</comment>
<organism evidence="3 4">
    <name type="scientific">Pusillimonas minor</name>
    <dbReference type="NCBI Taxonomy" id="2697024"/>
    <lineage>
        <taxon>Bacteria</taxon>
        <taxon>Pseudomonadati</taxon>
        <taxon>Pseudomonadota</taxon>
        <taxon>Betaproteobacteria</taxon>
        <taxon>Burkholderiales</taxon>
        <taxon>Alcaligenaceae</taxon>
        <taxon>Pusillimonas</taxon>
    </lineage>
</organism>
<accession>A0A842HJG0</accession>
<feature type="transmembrane region" description="Helical" evidence="1">
    <location>
        <begin position="21"/>
        <end position="44"/>
    </location>
</feature>
<dbReference type="EMBL" id="JACJUU010000001">
    <property type="protein sequence ID" value="MBC2768457.1"/>
    <property type="molecule type" value="Genomic_DNA"/>
</dbReference>
<gene>
    <name evidence="3" type="ORF">GTU67_00840</name>
</gene>
<protein>
    <submittedName>
        <fullName evidence="3">Pilus assembly protein</fullName>
    </submittedName>
</protein>
<feature type="domain" description="TadE-like" evidence="2">
    <location>
        <begin position="15"/>
        <end position="57"/>
    </location>
</feature>
<keyword evidence="1" id="KW-0472">Membrane</keyword>
<evidence type="ECO:0000256" key="1">
    <source>
        <dbReference type="SAM" id="Phobius"/>
    </source>
</evidence>
<evidence type="ECO:0000259" key="2">
    <source>
        <dbReference type="Pfam" id="PF07811"/>
    </source>
</evidence>
<keyword evidence="1" id="KW-0812">Transmembrane</keyword>
<keyword evidence="1" id="KW-1133">Transmembrane helix</keyword>
<dbReference type="RefSeq" id="WP_185778303.1">
    <property type="nucleotide sequence ID" value="NZ_JACJUU010000001.1"/>
</dbReference>
<keyword evidence="4" id="KW-1185">Reference proteome</keyword>
<reference evidence="3 4" key="1">
    <citation type="submission" date="2020-08" db="EMBL/GenBank/DDBJ databases">
        <title>Paraeoetvoesia sp. YC-7-48 draft genome sequence.</title>
        <authorList>
            <person name="Yao L."/>
        </authorList>
    </citation>
    <scope>NUCLEOTIDE SEQUENCE [LARGE SCALE GENOMIC DNA]</scope>
    <source>
        <strain evidence="4">YC-7-48</strain>
    </source>
</reference>
<proteinExistence type="predicted"/>
<dbReference type="AlphaFoldDB" id="A0A842HJG0"/>
<evidence type="ECO:0000313" key="4">
    <source>
        <dbReference type="Proteomes" id="UP000545386"/>
    </source>
</evidence>
<sequence length="162" mass="17240">MSVLRARRARHGQRGVSALEFAVIAPTVILVLFTAIEAGILMMADATLGRVANDIARQGQMSQLTSSDCAGSIRSKLAAGMGGWVFDEGDINVELVNVYNPGDYGTPFPEDESSAPRCNAGEPGALMVYKMGFTSPGFSGVLNWLGINVMRFERSVVVQNGP</sequence>
<dbReference type="Proteomes" id="UP000545386">
    <property type="component" value="Unassembled WGS sequence"/>
</dbReference>
<evidence type="ECO:0000313" key="3">
    <source>
        <dbReference type="EMBL" id="MBC2768457.1"/>
    </source>
</evidence>
<dbReference type="InterPro" id="IPR012495">
    <property type="entry name" value="TadE-like_dom"/>
</dbReference>
<dbReference type="Pfam" id="PF07811">
    <property type="entry name" value="TadE"/>
    <property type="match status" value="1"/>
</dbReference>